<reference evidence="1 2" key="1">
    <citation type="journal article" date="2024" name="Genome Biol. Evol.">
        <title>Chromosome-level genome assembly of the viviparous eelpout Zoarces viviparus.</title>
        <authorList>
            <person name="Fuhrmann N."/>
            <person name="Brasseur M.V."/>
            <person name="Bakowski C.E."/>
            <person name="Podsiadlowski L."/>
            <person name="Prost S."/>
            <person name="Krehenwinkel H."/>
            <person name="Mayer C."/>
        </authorList>
    </citation>
    <scope>NUCLEOTIDE SEQUENCE [LARGE SCALE GENOMIC DNA]</scope>
    <source>
        <strain evidence="1">NO-MEL_2022_Ind0_liver</strain>
    </source>
</reference>
<evidence type="ECO:0000313" key="2">
    <source>
        <dbReference type="Proteomes" id="UP001488805"/>
    </source>
</evidence>
<dbReference type="Proteomes" id="UP001488805">
    <property type="component" value="Unassembled WGS sequence"/>
</dbReference>
<organism evidence="1 2">
    <name type="scientific">Zoarces viviparus</name>
    <name type="common">Viviparous eelpout</name>
    <name type="synonym">Blennius viviparus</name>
    <dbReference type="NCBI Taxonomy" id="48416"/>
    <lineage>
        <taxon>Eukaryota</taxon>
        <taxon>Metazoa</taxon>
        <taxon>Chordata</taxon>
        <taxon>Craniata</taxon>
        <taxon>Vertebrata</taxon>
        <taxon>Euteleostomi</taxon>
        <taxon>Actinopterygii</taxon>
        <taxon>Neopterygii</taxon>
        <taxon>Teleostei</taxon>
        <taxon>Neoteleostei</taxon>
        <taxon>Acanthomorphata</taxon>
        <taxon>Eupercaria</taxon>
        <taxon>Perciformes</taxon>
        <taxon>Cottioidei</taxon>
        <taxon>Zoarcales</taxon>
        <taxon>Zoarcidae</taxon>
        <taxon>Zoarcinae</taxon>
        <taxon>Zoarces</taxon>
    </lineage>
</organism>
<evidence type="ECO:0000313" key="1">
    <source>
        <dbReference type="EMBL" id="KAK9542676.1"/>
    </source>
</evidence>
<gene>
    <name evidence="1" type="ORF">VZT92_000517</name>
</gene>
<dbReference type="EMBL" id="JBCEZU010000001">
    <property type="protein sequence ID" value="KAK9542676.1"/>
    <property type="molecule type" value="Genomic_DNA"/>
</dbReference>
<keyword evidence="2" id="KW-1185">Reference proteome</keyword>
<dbReference type="AlphaFoldDB" id="A0AAW1G799"/>
<accession>A0AAW1G799</accession>
<proteinExistence type="predicted"/>
<comment type="caution">
    <text evidence="1">The sequence shown here is derived from an EMBL/GenBank/DDBJ whole genome shotgun (WGS) entry which is preliminary data.</text>
</comment>
<sequence>MCCASANQSDCLGIQAALYTPSTKINRLLLLWGAGGPRSSSTTTSPHRAVVVSDLSLDFLSRPVEMGLMKRSTLSESCLNIGCGIHLQLVPAEADHHTSTYTFVLCIPPLAFPYTACQLFLHP</sequence>
<name>A0AAW1G799_ZOAVI</name>
<protein>
    <submittedName>
        <fullName evidence="1">Uncharacterized protein</fullName>
    </submittedName>
</protein>